<dbReference type="Proteomes" id="UP001177670">
    <property type="component" value="Unassembled WGS sequence"/>
</dbReference>
<organism evidence="1 2">
    <name type="scientific">Melipona bicolor</name>
    <dbReference type="NCBI Taxonomy" id="60889"/>
    <lineage>
        <taxon>Eukaryota</taxon>
        <taxon>Metazoa</taxon>
        <taxon>Ecdysozoa</taxon>
        <taxon>Arthropoda</taxon>
        <taxon>Hexapoda</taxon>
        <taxon>Insecta</taxon>
        <taxon>Pterygota</taxon>
        <taxon>Neoptera</taxon>
        <taxon>Endopterygota</taxon>
        <taxon>Hymenoptera</taxon>
        <taxon>Apocrita</taxon>
        <taxon>Aculeata</taxon>
        <taxon>Apoidea</taxon>
        <taxon>Anthophila</taxon>
        <taxon>Apidae</taxon>
        <taxon>Melipona</taxon>
    </lineage>
</organism>
<dbReference type="AlphaFoldDB" id="A0AA40FXC4"/>
<proteinExistence type="predicted"/>
<comment type="caution">
    <text evidence="1">The sequence shown here is derived from an EMBL/GenBank/DDBJ whole genome shotgun (WGS) entry which is preliminary data.</text>
</comment>
<dbReference type="EMBL" id="JAHYIQ010000013">
    <property type="protein sequence ID" value="KAK1126954.1"/>
    <property type="molecule type" value="Genomic_DNA"/>
</dbReference>
<accession>A0AA40FXC4</accession>
<sequence>MAGQRAPAAGHCLKNAKFTANERYPEKTVESAPPVAAVLSASPISIRIGLNRNWSKFSVGGFHDFRLQPRPVLPTNGMQTMIRNSVECLQLFEMEHSPRDLPGFNFGCKEDCRGKGKGQIAS</sequence>
<evidence type="ECO:0000313" key="2">
    <source>
        <dbReference type="Proteomes" id="UP001177670"/>
    </source>
</evidence>
<protein>
    <submittedName>
        <fullName evidence="1">Uncharacterized protein</fullName>
    </submittedName>
</protein>
<reference evidence="1" key="1">
    <citation type="submission" date="2021-10" db="EMBL/GenBank/DDBJ databases">
        <title>Melipona bicolor Genome sequencing and assembly.</title>
        <authorList>
            <person name="Araujo N.S."/>
            <person name="Arias M.C."/>
        </authorList>
    </citation>
    <scope>NUCLEOTIDE SEQUENCE</scope>
    <source>
        <strain evidence="1">USP_2M_L1-L4_2017</strain>
        <tissue evidence="1">Whole body</tissue>
    </source>
</reference>
<keyword evidence="2" id="KW-1185">Reference proteome</keyword>
<evidence type="ECO:0000313" key="1">
    <source>
        <dbReference type="EMBL" id="KAK1126954.1"/>
    </source>
</evidence>
<name>A0AA40FXC4_9HYME</name>
<gene>
    <name evidence="1" type="ORF">K0M31_004569</name>
</gene>